<feature type="domain" description="CRISPR type III-associated protein" evidence="9">
    <location>
        <begin position="23"/>
        <end position="296"/>
    </location>
</feature>
<comment type="caution">
    <text evidence="10">The sequence shown here is derived from an EMBL/GenBank/DDBJ whole genome shotgun (WGS) entry which is preliminary data.</text>
</comment>
<dbReference type="GO" id="GO:0003723">
    <property type="term" value="F:RNA binding"/>
    <property type="evidence" value="ECO:0007669"/>
    <property type="project" value="UniProtKB-KW"/>
</dbReference>
<dbReference type="PANTHER" id="PTHR35579">
    <property type="entry name" value="CRISPR SYSTEM CMS ENDORIBONUCLEASE CSM3"/>
    <property type="match status" value="1"/>
</dbReference>
<dbReference type="PANTHER" id="PTHR35579:SF3">
    <property type="entry name" value="CRISPR SYSTEM CMS ENDORIBONUCLEASE CSM3"/>
    <property type="match status" value="1"/>
</dbReference>
<evidence type="ECO:0000256" key="5">
    <source>
        <dbReference type="ARBA" id="ARBA00022801"/>
    </source>
</evidence>
<evidence type="ECO:0000256" key="7">
    <source>
        <dbReference type="ARBA" id="ARBA00023118"/>
    </source>
</evidence>
<keyword evidence="3" id="KW-0540">Nuclease</keyword>
<gene>
    <name evidence="10" type="primary">csm3</name>
    <name evidence="10" type="ORF">ENR15_13575</name>
</gene>
<evidence type="ECO:0000256" key="1">
    <source>
        <dbReference type="ARBA" id="ARBA00006342"/>
    </source>
</evidence>
<dbReference type="InterPro" id="IPR013412">
    <property type="entry name" value="CRISPR-assoc_RAMP_Csm3"/>
</dbReference>
<reference evidence="10" key="1">
    <citation type="journal article" date="2020" name="mSystems">
        <title>Genome- and Community-Level Interaction Insights into Carbon Utilization and Element Cycling Functions of Hydrothermarchaeota in Hydrothermal Sediment.</title>
        <authorList>
            <person name="Zhou Z."/>
            <person name="Liu Y."/>
            <person name="Xu W."/>
            <person name="Pan J."/>
            <person name="Luo Z.H."/>
            <person name="Li M."/>
        </authorList>
    </citation>
    <scope>NUCLEOTIDE SEQUENCE [LARGE SCALE GENOMIC DNA]</scope>
    <source>
        <strain evidence="10">SpSt-374</strain>
    </source>
</reference>
<evidence type="ECO:0000256" key="6">
    <source>
        <dbReference type="ARBA" id="ARBA00022884"/>
    </source>
</evidence>
<dbReference type="EMBL" id="DSPX01000133">
    <property type="protein sequence ID" value="HGG01641.1"/>
    <property type="molecule type" value="Genomic_DNA"/>
</dbReference>
<proteinExistence type="inferred from homology"/>
<keyword evidence="7" id="KW-0051">Antiviral defense</keyword>
<dbReference type="Pfam" id="PF03787">
    <property type="entry name" value="RAMPs"/>
    <property type="match status" value="1"/>
</dbReference>
<sequence>MTFNTSALTQKPLLGKLRLTSIIELKTGLHIGGGGETLDIGGLDKPVIRDPLTKYPYLPGSSLKGKMRAILERMLNKPLNRAGGSGTYRYESDDLADGFTEVKQQNSPLLIWYKGARDCELSRLFGSTGVECWIKSSEVKQEQLEKVSGIEPRLIIASANLLDRKSGRFDNEGAVIGAGEVREEYTKVKGRNSPARLIVRDCYLLPESAAELKRADTGLYMTEWKFENGIDRVTSAANPRQIERVPAGSKFQLELIYTVENQAQAIADLENIAIALAILEDDALGGHGSRGYGQIKFTDFQVFYRSLEKYRQIIRQPSGSSGSQPISSADDTAALLDNFSGLRDKVERLLPDKGDEA</sequence>
<evidence type="ECO:0000256" key="8">
    <source>
        <dbReference type="ARBA" id="ARBA00033183"/>
    </source>
</evidence>
<evidence type="ECO:0000256" key="3">
    <source>
        <dbReference type="ARBA" id="ARBA00022722"/>
    </source>
</evidence>
<accession>A0A7C3ZMT8</accession>
<evidence type="ECO:0000256" key="2">
    <source>
        <dbReference type="ARBA" id="ARBA00022150"/>
    </source>
</evidence>
<keyword evidence="4" id="KW-0255">Endonuclease</keyword>
<keyword evidence="6" id="KW-0694">RNA-binding</keyword>
<dbReference type="GO" id="GO:0051607">
    <property type="term" value="P:defense response to virus"/>
    <property type="evidence" value="ECO:0007669"/>
    <property type="project" value="UniProtKB-KW"/>
</dbReference>
<organism evidence="10">
    <name type="scientific">Planktothricoides sp. SpSt-374</name>
    <dbReference type="NCBI Taxonomy" id="2282167"/>
    <lineage>
        <taxon>Bacteria</taxon>
        <taxon>Bacillati</taxon>
        <taxon>Cyanobacteriota</taxon>
        <taxon>Cyanophyceae</taxon>
        <taxon>Oscillatoriophycideae</taxon>
        <taxon>Oscillatoriales</taxon>
        <taxon>Oscillatoriaceae</taxon>
        <taxon>Planktothricoides</taxon>
    </lineage>
</organism>
<dbReference type="GO" id="GO:0016787">
    <property type="term" value="F:hydrolase activity"/>
    <property type="evidence" value="ECO:0007669"/>
    <property type="project" value="UniProtKB-KW"/>
</dbReference>
<dbReference type="InterPro" id="IPR005537">
    <property type="entry name" value="RAMP_III_fam"/>
</dbReference>
<dbReference type="AlphaFoldDB" id="A0A7C3ZMT8"/>
<dbReference type="NCBIfam" id="TIGR02582">
    <property type="entry name" value="cas7_TM1809"/>
    <property type="match status" value="2"/>
</dbReference>
<evidence type="ECO:0000256" key="4">
    <source>
        <dbReference type="ARBA" id="ARBA00022759"/>
    </source>
</evidence>
<comment type="similarity">
    <text evidence="1">Belongs to the CRISPR-associated Csm3 family.</text>
</comment>
<protein>
    <recommendedName>
        <fullName evidence="2">CRISPR system Cms endoribonuclease Csm3</fullName>
    </recommendedName>
    <alternativeName>
        <fullName evidence="8">CRISPR type III A-associated RAMP protein Csm3</fullName>
    </alternativeName>
</protein>
<name>A0A7C3ZMT8_9CYAN</name>
<dbReference type="GO" id="GO:0004519">
    <property type="term" value="F:endonuclease activity"/>
    <property type="evidence" value="ECO:0007669"/>
    <property type="project" value="UniProtKB-KW"/>
</dbReference>
<evidence type="ECO:0000259" key="9">
    <source>
        <dbReference type="Pfam" id="PF03787"/>
    </source>
</evidence>
<dbReference type="InterPro" id="IPR052216">
    <property type="entry name" value="CRISPR_Csm3_endoribonuclease"/>
</dbReference>
<keyword evidence="5" id="KW-0378">Hydrolase</keyword>
<evidence type="ECO:0000313" key="10">
    <source>
        <dbReference type="EMBL" id="HGG01641.1"/>
    </source>
</evidence>